<dbReference type="PROSITE" id="PS50290">
    <property type="entry name" value="PI3_4_KINASE_3"/>
    <property type="match status" value="1"/>
</dbReference>
<keyword evidence="2" id="KW-0418">Kinase</keyword>
<feature type="region of interest" description="Disordered" evidence="3">
    <location>
        <begin position="570"/>
        <end position="590"/>
    </location>
</feature>
<evidence type="ECO:0000313" key="5">
    <source>
        <dbReference type="EMBL" id="KAF0691717.1"/>
    </source>
</evidence>
<proteinExistence type="predicted"/>
<dbReference type="GO" id="GO:0004430">
    <property type="term" value="F:1-phosphatidylinositol 4-kinase activity"/>
    <property type="evidence" value="ECO:0007669"/>
    <property type="project" value="TreeGrafter"/>
</dbReference>
<dbReference type="InterPro" id="IPR011009">
    <property type="entry name" value="Kinase-like_dom_sf"/>
</dbReference>
<dbReference type="GO" id="GO:0048015">
    <property type="term" value="P:phosphatidylinositol-mediated signaling"/>
    <property type="evidence" value="ECO:0007669"/>
    <property type="project" value="TreeGrafter"/>
</dbReference>
<dbReference type="PROSITE" id="PS00915">
    <property type="entry name" value="PI3_4_KINASE_1"/>
    <property type="match status" value="1"/>
</dbReference>
<keyword evidence="7" id="KW-1185">Reference proteome</keyword>
<name>A0A485L7Z5_9STRA</name>
<feature type="domain" description="PI3K/PI4K catalytic" evidence="4">
    <location>
        <begin position="611"/>
        <end position="898"/>
    </location>
</feature>
<sequence>MVLDPRAGRVQEPGTNMRRSSAASIAPAIEDKSLCKSDSFKPSRAFVYKANLALQISADEKPAPRSLCWLLQDATLTWMTAQETIATVVCSDAVPDETDFLGERFFLTTSKGESWTCYTKSTLERDAWMVALQSVLHKDDSVITSPQASEADRRACADAIDALLSSWTSILDDMRTDVYGMWKETRHWRRFGAAEREPYIQLEARVNAGDVDALSLVLGLFVYAKNPMLFVAMLAQLAVLVELRPADVVLFWPQILHWGFTHWSTCQSVNMQLFYLEFLAAVTRRRLPLAIKTAWDCVAAKADAAKDPSTYAAITLMQVYASQMSVSPDDVTADMADACFGIGATAAHQRQLQTVFSAAAALRGHPHTSVFGRWLAATSKPDRAAAALAIADACPAGAFLDPLPTAAPPPPPSPTAAMGLRGQLLMGDDDAAEMMALLLGEMDNQMDEREAPPVVVVQATFHLMHSLVVASQNFKTQIEDPRDRKKQLPTVLRRLQDTLAPHALLLMDKSAYKVEDVLVDEGTVFSTKARAPTMVWFEAYADQVETRPEPVAPLHASVYLAEVVLGDVLDSDGIPPPPPPPGSSRESMAMSESHLSLLDSSIKYSNHRLSFVNATESFDDKKARIRFSREANHGPLQPGWDVVPVIAKSFDDMRQEVFVMQLMHVCGRIFRAEGLSEIDHLWLRPYAIMCCGQDCGLMEVLTDSMSLSDAKKHYMSLSGGNVPSTLDIFAQRYGDPSSSAYVTARKNFIRSMAAYSLFCYVLQIKDRHNGNLMLHADGYVMHIDFGFCFGIAPGGAFSIERAPFKLTDDMVAVMGAQGLVAFQALVADGLVALHRHATRLLALVRVTATRSPYPCFQGDTGVFACRRMKERLCVGVLDEDVVRQHAIALVTRSAGSTTTKLYVHRSRRRC</sequence>
<gene>
    <name evidence="6" type="primary">Aste57867_17129</name>
    <name evidence="5" type="ORF">As57867_017070</name>
    <name evidence="6" type="ORF">ASTE57867_17129</name>
</gene>
<dbReference type="PROSITE" id="PS00916">
    <property type="entry name" value="PI3_4_KINASE_2"/>
    <property type="match status" value="1"/>
</dbReference>
<dbReference type="GO" id="GO:0046854">
    <property type="term" value="P:phosphatidylinositol phosphate biosynthetic process"/>
    <property type="evidence" value="ECO:0007669"/>
    <property type="project" value="InterPro"/>
</dbReference>
<dbReference type="AlphaFoldDB" id="A0A485L7Z5"/>
<feature type="region of interest" description="Disordered" evidence="3">
    <location>
        <begin position="1"/>
        <end position="23"/>
    </location>
</feature>
<dbReference type="InterPro" id="IPR018936">
    <property type="entry name" value="PI3/4_kinase_CS"/>
</dbReference>
<evidence type="ECO:0000256" key="1">
    <source>
        <dbReference type="ARBA" id="ARBA00022679"/>
    </source>
</evidence>
<dbReference type="SUPFAM" id="SSF56112">
    <property type="entry name" value="Protein kinase-like (PK-like)"/>
    <property type="match status" value="1"/>
</dbReference>
<dbReference type="InterPro" id="IPR036940">
    <property type="entry name" value="PI3/4_kinase_cat_sf"/>
</dbReference>
<evidence type="ECO:0000256" key="3">
    <source>
        <dbReference type="SAM" id="MobiDB-lite"/>
    </source>
</evidence>
<evidence type="ECO:0000256" key="2">
    <source>
        <dbReference type="ARBA" id="ARBA00022777"/>
    </source>
</evidence>
<dbReference type="EMBL" id="CAADRA010006056">
    <property type="protein sequence ID" value="VFT93887.1"/>
    <property type="molecule type" value="Genomic_DNA"/>
</dbReference>
<organism evidence="6 7">
    <name type="scientific">Aphanomyces stellatus</name>
    <dbReference type="NCBI Taxonomy" id="120398"/>
    <lineage>
        <taxon>Eukaryota</taxon>
        <taxon>Sar</taxon>
        <taxon>Stramenopiles</taxon>
        <taxon>Oomycota</taxon>
        <taxon>Saprolegniomycetes</taxon>
        <taxon>Saprolegniales</taxon>
        <taxon>Verrucalvaceae</taxon>
        <taxon>Aphanomyces</taxon>
    </lineage>
</organism>
<evidence type="ECO:0000259" key="4">
    <source>
        <dbReference type="PROSITE" id="PS50290"/>
    </source>
</evidence>
<dbReference type="GO" id="GO:0005737">
    <property type="term" value="C:cytoplasm"/>
    <property type="evidence" value="ECO:0007669"/>
    <property type="project" value="TreeGrafter"/>
</dbReference>
<dbReference type="Pfam" id="PF00454">
    <property type="entry name" value="PI3_PI4_kinase"/>
    <property type="match status" value="1"/>
</dbReference>
<dbReference type="InterPro" id="IPR000403">
    <property type="entry name" value="PI3/4_kinase_cat_dom"/>
</dbReference>
<dbReference type="GO" id="GO:0016020">
    <property type="term" value="C:membrane"/>
    <property type="evidence" value="ECO:0007669"/>
    <property type="project" value="TreeGrafter"/>
</dbReference>
<dbReference type="PANTHER" id="PTHR10048">
    <property type="entry name" value="PHOSPHATIDYLINOSITOL KINASE"/>
    <property type="match status" value="1"/>
</dbReference>
<dbReference type="Gene3D" id="3.30.1010.10">
    <property type="entry name" value="Phosphatidylinositol 3-kinase Catalytic Subunit, Chain A, domain 4"/>
    <property type="match status" value="1"/>
</dbReference>
<accession>A0A485L7Z5</accession>
<dbReference type="OrthoDB" id="10264149at2759"/>
<evidence type="ECO:0000313" key="6">
    <source>
        <dbReference type="EMBL" id="VFT93887.1"/>
    </source>
</evidence>
<dbReference type="EMBL" id="VJMH01006035">
    <property type="protein sequence ID" value="KAF0691717.1"/>
    <property type="molecule type" value="Genomic_DNA"/>
</dbReference>
<dbReference type="Gene3D" id="1.10.1070.11">
    <property type="entry name" value="Phosphatidylinositol 3-/4-kinase, catalytic domain"/>
    <property type="match status" value="1"/>
</dbReference>
<protein>
    <submittedName>
        <fullName evidence="6">Aste57867_17129 protein</fullName>
    </submittedName>
</protein>
<dbReference type="InterPro" id="IPR015433">
    <property type="entry name" value="PI3/4_kinase"/>
</dbReference>
<reference evidence="5" key="2">
    <citation type="submission" date="2019-06" db="EMBL/GenBank/DDBJ databases">
        <title>Genomics analysis of Aphanomyces spp. identifies a new class of oomycete effector associated with host adaptation.</title>
        <authorList>
            <person name="Gaulin E."/>
        </authorList>
    </citation>
    <scope>NUCLEOTIDE SEQUENCE</scope>
    <source>
        <strain evidence="5">CBS 578.67</strain>
    </source>
</reference>
<keyword evidence="1" id="KW-0808">Transferase</keyword>
<evidence type="ECO:0000313" key="7">
    <source>
        <dbReference type="Proteomes" id="UP000332933"/>
    </source>
</evidence>
<reference evidence="6 7" key="1">
    <citation type="submission" date="2019-03" db="EMBL/GenBank/DDBJ databases">
        <authorList>
            <person name="Gaulin E."/>
            <person name="Dumas B."/>
        </authorList>
    </citation>
    <scope>NUCLEOTIDE SEQUENCE [LARGE SCALE GENOMIC DNA]</scope>
    <source>
        <strain evidence="6">CBS 568.67</strain>
    </source>
</reference>
<dbReference type="Proteomes" id="UP000332933">
    <property type="component" value="Unassembled WGS sequence"/>
</dbReference>
<dbReference type="SMART" id="SM00146">
    <property type="entry name" value="PI3Kc"/>
    <property type="match status" value="1"/>
</dbReference>
<dbReference type="PANTHER" id="PTHR10048:SF22">
    <property type="entry name" value="PHOSPHATIDYLINOSITOL 4-KINASE BETA"/>
    <property type="match status" value="1"/>
</dbReference>